<name>A0ABT0B4V7_9SPHN</name>
<dbReference type="InterPro" id="IPR001173">
    <property type="entry name" value="Glyco_trans_2-like"/>
</dbReference>
<dbReference type="PANTHER" id="PTHR22916">
    <property type="entry name" value="GLYCOSYLTRANSFERASE"/>
    <property type="match status" value="1"/>
</dbReference>
<dbReference type="EMBL" id="JALHLE010000027">
    <property type="protein sequence ID" value="MCJ2180071.1"/>
    <property type="molecule type" value="Genomic_DNA"/>
</dbReference>
<dbReference type="InterPro" id="IPR029044">
    <property type="entry name" value="Nucleotide-diphossugar_trans"/>
</dbReference>
<dbReference type="PANTHER" id="PTHR22916:SF3">
    <property type="entry name" value="UDP-GLCNAC:BETAGAL BETA-1,3-N-ACETYLGLUCOSAMINYLTRANSFERASE-LIKE PROTEIN 1"/>
    <property type="match status" value="1"/>
</dbReference>
<evidence type="ECO:0000313" key="2">
    <source>
        <dbReference type="EMBL" id="MCJ2180071.1"/>
    </source>
</evidence>
<dbReference type="RefSeq" id="WP_243995441.1">
    <property type="nucleotide sequence ID" value="NZ_JALHLE010000027.1"/>
</dbReference>
<reference evidence="2" key="1">
    <citation type="submission" date="2022-03" db="EMBL/GenBank/DDBJ databases">
        <title>Identification of a novel bacterium isolated from mangrove sediments.</title>
        <authorList>
            <person name="Pan X."/>
        </authorList>
    </citation>
    <scope>NUCLEOTIDE SEQUENCE</scope>
    <source>
        <strain evidence="2">B2580</strain>
    </source>
</reference>
<accession>A0ABT0B4V7</accession>
<evidence type="ECO:0000259" key="1">
    <source>
        <dbReference type="Pfam" id="PF00535"/>
    </source>
</evidence>
<feature type="domain" description="Glycosyltransferase 2-like" evidence="1">
    <location>
        <begin position="11"/>
        <end position="170"/>
    </location>
</feature>
<proteinExistence type="predicted"/>
<dbReference type="Pfam" id="PF00535">
    <property type="entry name" value="Glycos_transf_2"/>
    <property type="match status" value="1"/>
</dbReference>
<gene>
    <name evidence="2" type="ORF">MTR64_15990</name>
</gene>
<comment type="caution">
    <text evidence="2">The sequence shown here is derived from an EMBL/GenBank/DDBJ whole genome shotgun (WGS) entry which is preliminary data.</text>
</comment>
<dbReference type="SUPFAM" id="SSF53448">
    <property type="entry name" value="Nucleotide-diphospho-sugar transferases"/>
    <property type="match status" value="1"/>
</dbReference>
<keyword evidence="3" id="KW-1185">Reference proteome</keyword>
<evidence type="ECO:0000313" key="3">
    <source>
        <dbReference type="Proteomes" id="UP001162880"/>
    </source>
</evidence>
<dbReference type="Proteomes" id="UP001162880">
    <property type="component" value="Unassembled WGS sequence"/>
</dbReference>
<dbReference type="Gene3D" id="3.90.550.10">
    <property type="entry name" value="Spore Coat Polysaccharide Biosynthesis Protein SpsA, Chain A"/>
    <property type="match status" value="1"/>
</dbReference>
<sequence length="340" mass="37108">MTGDPSLPLISVVIPAYNAQDTIAQTLRSVQAQTYSALEIIVVDDGSRDDTARIVEQFAADDQRIRLVRQENAGVARARNNGWHQARSDIIAFVDADDLWTQDKIACQYAALQAAGPRAGLVYSWYVMIDDGNRVTYRGEGPTFAGAVLDTLLINNFIGNGSAVLARREAIAAANGYEPALFDASAQGCEDILFYCRVAEHYEFAVVEDYQIGYRQLPNAMSANLPRMLRSWIMVLDEMKAKHPEKKGLIRKGLRAYANWTARRAVHRRQIGVVFQLAAIAAARSPAVALGMILGTAPATAFEALRWRIPVGRKASNSQAASAAAESTPSRFSVGSIFEG</sequence>
<organism evidence="2 3">
    <name type="scientific">Novosphingobium album</name>
    <name type="common">ex Hu et al. 2023</name>
    <dbReference type="NCBI Taxonomy" id="2930093"/>
    <lineage>
        <taxon>Bacteria</taxon>
        <taxon>Pseudomonadati</taxon>
        <taxon>Pseudomonadota</taxon>
        <taxon>Alphaproteobacteria</taxon>
        <taxon>Sphingomonadales</taxon>
        <taxon>Sphingomonadaceae</taxon>
        <taxon>Novosphingobium</taxon>
    </lineage>
</organism>
<protein>
    <submittedName>
        <fullName evidence="2">Glycosyltransferase family 2 protein</fullName>
    </submittedName>
</protein>
<dbReference type="CDD" id="cd00761">
    <property type="entry name" value="Glyco_tranf_GTA_type"/>
    <property type="match status" value="1"/>
</dbReference>